<organism evidence="1 2">
    <name type="scientific">Thelohanellus kitauei</name>
    <name type="common">Myxosporean</name>
    <dbReference type="NCBI Taxonomy" id="669202"/>
    <lineage>
        <taxon>Eukaryota</taxon>
        <taxon>Metazoa</taxon>
        <taxon>Cnidaria</taxon>
        <taxon>Myxozoa</taxon>
        <taxon>Myxosporea</taxon>
        <taxon>Bivalvulida</taxon>
        <taxon>Platysporina</taxon>
        <taxon>Myxobolidae</taxon>
        <taxon>Thelohanellus</taxon>
    </lineage>
</organism>
<proteinExistence type="predicted"/>
<accession>A0A0C2IEJ7</accession>
<evidence type="ECO:0000313" key="2">
    <source>
        <dbReference type="Proteomes" id="UP000031668"/>
    </source>
</evidence>
<keyword evidence="2" id="KW-1185">Reference proteome</keyword>
<protein>
    <submittedName>
        <fullName evidence="1">Uncharacterized protein</fullName>
    </submittedName>
</protein>
<comment type="caution">
    <text evidence="1">The sequence shown here is derived from an EMBL/GenBank/DDBJ whole genome shotgun (WGS) entry which is preliminary data.</text>
</comment>
<dbReference type="Proteomes" id="UP000031668">
    <property type="component" value="Unassembled WGS sequence"/>
</dbReference>
<name>A0A0C2IEJ7_THEKT</name>
<evidence type="ECO:0000313" key="1">
    <source>
        <dbReference type="EMBL" id="KII63693.1"/>
    </source>
</evidence>
<dbReference type="EMBL" id="JWZT01004623">
    <property type="protein sequence ID" value="KII63693.1"/>
    <property type="molecule type" value="Genomic_DNA"/>
</dbReference>
<sequence length="100" mass="12279">MLQASNFIRPHCKNIINFRTVSFTTFDKTCNYPLYSYINCHDSELNVKKYIYSPELQYHIFLFHKKSLIIVKYSPQAIPTKYELVNYRHQFEEIRFYYFD</sequence>
<gene>
    <name evidence="1" type="ORF">RF11_06231</name>
</gene>
<dbReference type="AlphaFoldDB" id="A0A0C2IEJ7"/>
<reference evidence="1 2" key="1">
    <citation type="journal article" date="2014" name="Genome Biol. Evol.">
        <title>The genome of the myxosporean Thelohanellus kitauei shows adaptations to nutrient acquisition within its fish host.</title>
        <authorList>
            <person name="Yang Y."/>
            <person name="Xiong J."/>
            <person name="Zhou Z."/>
            <person name="Huo F."/>
            <person name="Miao W."/>
            <person name="Ran C."/>
            <person name="Liu Y."/>
            <person name="Zhang J."/>
            <person name="Feng J."/>
            <person name="Wang M."/>
            <person name="Wang M."/>
            <person name="Wang L."/>
            <person name="Yao B."/>
        </authorList>
    </citation>
    <scope>NUCLEOTIDE SEQUENCE [LARGE SCALE GENOMIC DNA]</scope>
    <source>
        <strain evidence="1">Wuqing</strain>
    </source>
</reference>